<keyword evidence="2" id="KW-0238">DNA-binding</keyword>
<dbReference type="InterPro" id="IPR011991">
    <property type="entry name" value="ArsR-like_HTH"/>
</dbReference>
<keyword evidence="3" id="KW-0804">Transcription</keyword>
<dbReference type="InterPro" id="IPR019887">
    <property type="entry name" value="Tscrpt_reg_AsnC/Lrp_C"/>
</dbReference>
<evidence type="ECO:0000256" key="1">
    <source>
        <dbReference type="ARBA" id="ARBA00023015"/>
    </source>
</evidence>
<reference evidence="5 6" key="1">
    <citation type="submission" date="2018-07" db="EMBL/GenBank/DDBJ databases">
        <title>Complete genome sequencing of Ornithinimicrobium sp. AMA3305.</title>
        <authorList>
            <person name="Bae J.-W."/>
        </authorList>
    </citation>
    <scope>NUCLEOTIDE SEQUENCE [LARGE SCALE GENOMIC DNA]</scope>
    <source>
        <strain evidence="5 6">AMA3305</strain>
    </source>
</reference>
<evidence type="ECO:0000256" key="3">
    <source>
        <dbReference type="ARBA" id="ARBA00023163"/>
    </source>
</evidence>
<dbReference type="InterPro" id="IPR036388">
    <property type="entry name" value="WH-like_DNA-bd_sf"/>
</dbReference>
<gene>
    <name evidence="5" type="ORF">DV701_13155</name>
</gene>
<dbReference type="PROSITE" id="PS00519">
    <property type="entry name" value="HTH_ASNC_1"/>
    <property type="match status" value="1"/>
</dbReference>
<dbReference type="InterPro" id="IPR000485">
    <property type="entry name" value="AsnC-type_HTH_dom"/>
</dbReference>
<dbReference type="PANTHER" id="PTHR30154:SF34">
    <property type="entry name" value="TRANSCRIPTIONAL REGULATOR AZLB"/>
    <property type="match status" value="1"/>
</dbReference>
<evidence type="ECO:0000259" key="4">
    <source>
        <dbReference type="Pfam" id="PF01037"/>
    </source>
</evidence>
<keyword evidence="6" id="KW-1185">Reference proteome</keyword>
<dbReference type="InterPro" id="IPR019885">
    <property type="entry name" value="Tscrpt_reg_HTH_AsnC-type_CS"/>
</dbReference>
<dbReference type="Pfam" id="PF01037">
    <property type="entry name" value="AsnC_trans_reg"/>
    <property type="match status" value="1"/>
</dbReference>
<dbReference type="PRINTS" id="PR00033">
    <property type="entry name" value="HTHASNC"/>
</dbReference>
<dbReference type="Pfam" id="PF13412">
    <property type="entry name" value="HTH_24"/>
    <property type="match status" value="1"/>
</dbReference>
<dbReference type="KEGG" id="orn:DV701_13155"/>
<dbReference type="InterPro" id="IPR019888">
    <property type="entry name" value="Tscrpt_reg_AsnC-like"/>
</dbReference>
<dbReference type="CDD" id="cd00090">
    <property type="entry name" value="HTH_ARSR"/>
    <property type="match status" value="1"/>
</dbReference>
<feature type="domain" description="Transcription regulator AsnC/Lrp ligand binding" evidence="4">
    <location>
        <begin position="105"/>
        <end position="172"/>
    </location>
</feature>
<dbReference type="OrthoDB" id="9809462at2"/>
<dbReference type="SMART" id="SM00344">
    <property type="entry name" value="HTH_ASNC"/>
    <property type="match status" value="1"/>
</dbReference>
<evidence type="ECO:0000313" key="6">
    <source>
        <dbReference type="Proteomes" id="UP000253790"/>
    </source>
</evidence>
<proteinExistence type="predicted"/>
<sequence length="201" mass="21563">MPEKCRQGNSDAQPLKHQVCRCIVQVGCAWCSVGQVHTLDAVDARILLARDGDMDASLVEISARLGISRNTVHARLKKLREGGALRPPSTALSPAALGRPLLAFVTVSVSQQEIDHVYAAIAAIPEVVETHTTTGDADLMLRVVARDTVDLHRITQRIQLAPGVHRSSTAIATTEVIAPRMSLLLQRLAGDGQAAAPHRKP</sequence>
<dbReference type="Gene3D" id="1.10.10.10">
    <property type="entry name" value="Winged helix-like DNA-binding domain superfamily/Winged helix DNA-binding domain"/>
    <property type="match status" value="1"/>
</dbReference>
<dbReference type="SUPFAM" id="SSF54909">
    <property type="entry name" value="Dimeric alpha+beta barrel"/>
    <property type="match status" value="1"/>
</dbReference>
<keyword evidence="1" id="KW-0805">Transcription regulation</keyword>
<accession>A0A345NPI1</accession>
<dbReference type="GO" id="GO:0043565">
    <property type="term" value="F:sequence-specific DNA binding"/>
    <property type="evidence" value="ECO:0007669"/>
    <property type="project" value="InterPro"/>
</dbReference>
<dbReference type="InterPro" id="IPR036390">
    <property type="entry name" value="WH_DNA-bd_sf"/>
</dbReference>
<dbReference type="SUPFAM" id="SSF46785">
    <property type="entry name" value="Winged helix' DNA-binding domain"/>
    <property type="match status" value="1"/>
</dbReference>
<dbReference type="InterPro" id="IPR011008">
    <property type="entry name" value="Dimeric_a/b-barrel"/>
</dbReference>
<dbReference type="EMBL" id="CP031229">
    <property type="protein sequence ID" value="AXH96939.1"/>
    <property type="molecule type" value="Genomic_DNA"/>
</dbReference>
<dbReference type="GO" id="GO:0043200">
    <property type="term" value="P:response to amino acid"/>
    <property type="evidence" value="ECO:0007669"/>
    <property type="project" value="TreeGrafter"/>
</dbReference>
<dbReference type="Gene3D" id="3.30.70.920">
    <property type="match status" value="1"/>
</dbReference>
<protein>
    <submittedName>
        <fullName evidence="5">Lrp/AsnC family transcriptional regulator</fullName>
    </submittedName>
</protein>
<dbReference type="GO" id="GO:0005829">
    <property type="term" value="C:cytosol"/>
    <property type="evidence" value="ECO:0007669"/>
    <property type="project" value="TreeGrafter"/>
</dbReference>
<evidence type="ECO:0000313" key="5">
    <source>
        <dbReference type="EMBL" id="AXH96939.1"/>
    </source>
</evidence>
<dbReference type="AlphaFoldDB" id="A0A345NPI1"/>
<organism evidence="5 6">
    <name type="scientific">Ornithinimicrobium avium</name>
    <dbReference type="NCBI Taxonomy" id="2283195"/>
    <lineage>
        <taxon>Bacteria</taxon>
        <taxon>Bacillati</taxon>
        <taxon>Actinomycetota</taxon>
        <taxon>Actinomycetes</taxon>
        <taxon>Micrococcales</taxon>
        <taxon>Ornithinimicrobiaceae</taxon>
        <taxon>Ornithinimicrobium</taxon>
    </lineage>
</organism>
<dbReference type="Proteomes" id="UP000253790">
    <property type="component" value="Chromosome"/>
</dbReference>
<name>A0A345NPI1_9MICO</name>
<dbReference type="PANTHER" id="PTHR30154">
    <property type="entry name" value="LEUCINE-RESPONSIVE REGULATORY PROTEIN"/>
    <property type="match status" value="1"/>
</dbReference>
<evidence type="ECO:0000256" key="2">
    <source>
        <dbReference type="ARBA" id="ARBA00023125"/>
    </source>
</evidence>